<feature type="transmembrane region" description="Helical" evidence="1">
    <location>
        <begin position="32"/>
        <end position="53"/>
    </location>
</feature>
<keyword evidence="3" id="KW-1185">Reference proteome</keyword>
<evidence type="ECO:0000313" key="2">
    <source>
        <dbReference type="EMBL" id="EAY82765.1"/>
    </source>
</evidence>
<reference evidence="2 3" key="1">
    <citation type="journal article" date="2005" name="PLoS Biol.">
        <title>The genomes of Oryza sativa: a history of duplications.</title>
        <authorList>
            <person name="Yu J."/>
            <person name="Wang J."/>
            <person name="Lin W."/>
            <person name="Li S."/>
            <person name="Li H."/>
            <person name="Zhou J."/>
            <person name="Ni P."/>
            <person name="Dong W."/>
            <person name="Hu S."/>
            <person name="Zeng C."/>
            <person name="Zhang J."/>
            <person name="Zhang Y."/>
            <person name="Li R."/>
            <person name="Xu Z."/>
            <person name="Li S."/>
            <person name="Li X."/>
            <person name="Zheng H."/>
            <person name="Cong L."/>
            <person name="Lin L."/>
            <person name="Yin J."/>
            <person name="Geng J."/>
            <person name="Li G."/>
            <person name="Shi J."/>
            <person name="Liu J."/>
            <person name="Lv H."/>
            <person name="Li J."/>
            <person name="Wang J."/>
            <person name="Deng Y."/>
            <person name="Ran L."/>
            <person name="Shi X."/>
            <person name="Wang X."/>
            <person name="Wu Q."/>
            <person name="Li C."/>
            <person name="Ren X."/>
            <person name="Wang J."/>
            <person name="Wang X."/>
            <person name="Li D."/>
            <person name="Liu D."/>
            <person name="Zhang X."/>
            <person name="Ji Z."/>
            <person name="Zhao W."/>
            <person name="Sun Y."/>
            <person name="Zhang Z."/>
            <person name="Bao J."/>
            <person name="Han Y."/>
            <person name="Dong L."/>
            <person name="Ji J."/>
            <person name="Chen P."/>
            <person name="Wu S."/>
            <person name="Liu J."/>
            <person name="Xiao Y."/>
            <person name="Bu D."/>
            <person name="Tan J."/>
            <person name="Yang L."/>
            <person name="Ye C."/>
            <person name="Zhang J."/>
            <person name="Xu J."/>
            <person name="Zhou Y."/>
            <person name="Yu Y."/>
            <person name="Zhang B."/>
            <person name="Zhuang S."/>
            <person name="Wei H."/>
            <person name="Liu B."/>
            <person name="Lei M."/>
            <person name="Yu H."/>
            <person name="Li Y."/>
            <person name="Xu H."/>
            <person name="Wei S."/>
            <person name="He X."/>
            <person name="Fang L."/>
            <person name="Zhang Z."/>
            <person name="Zhang Y."/>
            <person name="Huang X."/>
            <person name="Su Z."/>
            <person name="Tong W."/>
            <person name="Li J."/>
            <person name="Tong Z."/>
            <person name="Li S."/>
            <person name="Ye J."/>
            <person name="Wang L."/>
            <person name="Fang L."/>
            <person name="Lei T."/>
            <person name="Chen C."/>
            <person name="Chen H."/>
            <person name="Xu Z."/>
            <person name="Li H."/>
            <person name="Huang H."/>
            <person name="Zhang F."/>
            <person name="Xu H."/>
            <person name="Li N."/>
            <person name="Zhao C."/>
            <person name="Li S."/>
            <person name="Dong L."/>
            <person name="Huang Y."/>
            <person name="Li L."/>
            <person name="Xi Y."/>
            <person name="Qi Q."/>
            <person name="Li W."/>
            <person name="Zhang B."/>
            <person name="Hu W."/>
            <person name="Zhang Y."/>
            <person name="Tian X."/>
            <person name="Jiao Y."/>
            <person name="Liang X."/>
            <person name="Jin J."/>
            <person name="Gao L."/>
            <person name="Zheng W."/>
            <person name="Hao B."/>
            <person name="Liu S."/>
            <person name="Wang W."/>
            <person name="Yuan L."/>
            <person name="Cao M."/>
            <person name="McDermott J."/>
            <person name="Samudrala R."/>
            <person name="Wang J."/>
            <person name="Wong G.K."/>
            <person name="Yang H."/>
        </authorList>
    </citation>
    <scope>NUCLEOTIDE SEQUENCE [LARGE SCALE GENOMIC DNA]</scope>
    <source>
        <strain evidence="3">cv. 93-11</strain>
    </source>
</reference>
<sequence>MDEVGRERDPTGARTALRIVREAFAETRGKRWWLLLVAFVMLCVNFVLMILWVKMASQQAVNLDALRPFYEVAENSTKSAAAGGGEGKELASPLWELNVAGELLWDVSTVMAIFLFSKAMFFLQSCQPHLSRDFKRGGQHRRGIRSLLKECLSVAVAIVVWKVMGNFVLGTLQANGFQDLSRKFDATFGYGYLLTAVVISQEDVHYFRAVERAWELAGQKLKNVYVVGVMIIWVGEALEIVYHLLLKYRLVYHQHHVVTTAVSRHDDTTADVVRFSLVAALLHVIMQSFVCTMVLALYRETRNNNRQDIRRNDAAAHND</sequence>
<keyword evidence="1" id="KW-0812">Transmembrane</keyword>
<organism evidence="2 3">
    <name type="scientific">Oryza sativa subsp. indica</name>
    <name type="common">Rice</name>
    <dbReference type="NCBI Taxonomy" id="39946"/>
    <lineage>
        <taxon>Eukaryota</taxon>
        <taxon>Viridiplantae</taxon>
        <taxon>Streptophyta</taxon>
        <taxon>Embryophyta</taxon>
        <taxon>Tracheophyta</taxon>
        <taxon>Spermatophyta</taxon>
        <taxon>Magnoliopsida</taxon>
        <taxon>Liliopsida</taxon>
        <taxon>Poales</taxon>
        <taxon>Poaceae</taxon>
        <taxon>BOP clade</taxon>
        <taxon>Oryzoideae</taxon>
        <taxon>Oryzeae</taxon>
        <taxon>Oryzinae</taxon>
        <taxon>Oryza</taxon>
        <taxon>Oryza sativa</taxon>
    </lineage>
</organism>
<feature type="transmembrane region" description="Helical" evidence="1">
    <location>
        <begin position="103"/>
        <end position="126"/>
    </location>
</feature>
<dbReference type="HOGENOM" id="CLU_078643_0_0_1"/>
<name>A2ZJI1_ORYSI</name>
<keyword evidence="1" id="KW-1133">Transmembrane helix</keyword>
<feature type="transmembrane region" description="Helical" evidence="1">
    <location>
        <begin position="224"/>
        <end position="245"/>
    </location>
</feature>
<feature type="transmembrane region" description="Helical" evidence="1">
    <location>
        <begin position="275"/>
        <end position="298"/>
    </location>
</feature>
<dbReference type="AlphaFoldDB" id="A2ZJI1"/>
<feature type="transmembrane region" description="Helical" evidence="1">
    <location>
        <begin position="147"/>
        <end position="168"/>
    </location>
</feature>
<proteinExistence type="predicted"/>
<dbReference type="Proteomes" id="UP000007015">
    <property type="component" value="Chromosome 12"/>
</dbReference>
<gene>
    <name evidence="2" type="ORF">OsI_37970</name>
</gene>
<keyword evidence="1" id="KW-0472">Membrane</keyword>
<evidence type="ECO:0000313" key="3">
    <source>
        <dbReference type="Proteomes" id="UP000007015"/>
    </source>
</evidence>
<dbReference type="EMBL" id="CM000137">
    <property type="protein sequence ID" value="EAY82765.1"/>
    <property type="molecule type" value="Genomic_DNA"/>
</dbReference>
<accession>A2ZJI1</accession>
<dbReference type="Gramene" id="BGIOSGA036383-TA">
    <property type="protein sequence ID" value="BGIOSGA036383-PA"/>
    <property type="gene ID" value="BGIOSGA036383"/>
</dbReference>
<protein>
    <submittedName>
        <fullName evidence="2">Uncharacterized protein</fullName>
    </submittedName>
</protein>
<evidence type="ECO:0000256" key="1">
    <source>
        <dbReference type="SAM" id="Phobius"/>
    </source>
</evidence>
<feature type="transmembrane region" description="Helical" evidence="1">
    <location>
        <begin position="188"/>
        <end position="204"/>
    </location>
</feature>
<dbReference type="OMA" id="EDVHYFS"/>